<dbReference type="EMBL" id="LR797300">
    <property type="protein sequence ID" value="CAB4199942.1"/>
    <property type="molecule type" value="Genomic_DNA"/>
</dbReference>
<reference evidence="2" key="1">
    <citation type="submission" date="2020-05" db="EMBL/GenBank/DDBJ databases">
        <authorList>
            <person name="Chiriac C."/>
            <person name="Salcher M."/>
            <person name="Ghai R."/>
            <person name="Kavagutti S V."/>
        </authorList>
    </citation>
    <scope>NUCLEOTIDE SEQUENCE</scope>
</reference>
<keyword evidence="1" id="KW-0472">Membrane</keyword>
<feature type="transmembrane region" description="Helical" evidence="1">
    <location>
        <begin position="12"/>
        <end position="31"/>
    </location>
</feature>
<evidence type="ECO:0000313" key="2">
    <source>
        <dbReference type="EMBL" id="CAB4199942.1"/>
    </source>
</evidence>
<keyword evidence="1" id="KW-1133">Transmembrane helix</keyword>
<organism evidence="2">
    <name type="scientific">uncultured Caudovirales phage</name>
    <dbReference type="NCBI Taxonomy" id="2100421"/>
    <lineage>
        <taxon>Viruses</taxon>
        <taxon>Duplodnaviria</taxon>
        <taxon>Heunggongvirae</taxon>
        <taxon>Uroviricota</taxon>
        <taxon>Caudoviricetes</taxon>
        <taxon>Peduoviridae</taxon>
        <taxon>Maltschvirus</taxon>
        <taxon>Maltschvirus maltsch</taxon>
    </lineage>
</organism>
<name>A0A6J5RVE0_9CAUD</name>
<sequence length="34" mass="3878">MMLLIAYLLMDIANVVNPWAYIGVFVLWMFSGAN</sequence>
<accession>A0A6J5RVE0</accession>
<keyword evidence="1" id="KW-0812">Transmembrane</keyword>
<evidence type="ECO:0000256" key="1">
    <source>
        <dbReference type="SAM" id="Phobius"/>
    </source>
</evidence>
<proteinExistence type="predicted"/>
<protein>
    <submittedName>
        <fullName evidence="2">Uncharacterized protein</fullName>
    </submittedName>
</protein>
<gene>
    <name evidence="2" type="ORF">UFOVP1339_18</name>
</gene>